<organism evidence="11 12">
    <name type="scientific">Paradevosia tibetensis</name>
    <dbReference type="NCBI Taxonomy" id="1447062"/>
    <lineage>
        <taxon>Bacteria</taxon>
        <taxon>Pseudomonadati</taxon>
        <taxon>Pseudomonadota</taxon>
        <taxon>Alphaproteobacteria</taxon>
        <taxon>Hyphomicrobiales</taxon>
        <taxon>Devosiaceae</taxon>
        <taxon>Paradevosia</taxon>
    </lineage>
</organism>
<dbReference type="GO" id="GO:0006882">
    <property type="term" value="P:intracellular zinc ion homeostasis"/>
    <property type="evidence" value="ECO:0007669"/>
    <property type="project" value="TreeGrafter"/>
</dbReference>
<accession>A0A5B9DIA8</accession>
<keyword evidence="4" id="KW-1003">Cell membrane</keyword>
<evidence type="ECO:0000256" key="7">
    <source>
        <dbReference type="ARBA" id="ARBA00023136"/>
    </source>
</evidence>
<dbReference type="InterPro" id="IPR058533">
    <property type="entry name" value="Cation_efflux_TM"/>
</dbReference>
<dbReference type="AlphaFoldDB" id="A0A5B9DIA8"/>
<evidence type="ECO:0000256" key="1">
    <source>
        <dbReference type="ARBA" id="ARBA00004651"/>
    </source>
</evidence>
<feature type="domain" description="Cation efflux protein transmembrane" evidence="9">
    <location>
        <begin position="17"/>
        <end position="208"/>
    </location>
</feature>
<comment type="similarity">
    <text evidence="2">Belongs to the cation diffusion facilitator (CDF) transporter (TC 2.A.4) family.</text>
</comment>
<keyword evidence="7" id="KW-0472">Membrane</keyword>
<dbReference type="InterPro" id="IPR027470">
    <property type="entry name" value="Cation_efflux_CTD"/>
</dbReference>
<dbReference type="FunFam" id="3.30.70.1350:FF:000002">
    <property type="entry name" value="Ferrous-iron efflux pump FieF"/>
    <property type="match status" value="1"/>
</dbReference>
<dbReference type="OrthoDB" id="9806522at2"/>
<evidence type="ECO:0000259" key="9">
    <source>
        <dbReference type="Pfam" id="PF01545"/>
    </source>
</evidence>
<keyword evidence="12" id="KW-1185">Reference proteome</keyword>
<dbReference type="NCBIfam" id="TIGR01297">
    <property type="entry name" value="CDF"/>
    <property type="match status" value="1"/>
</dbReference>
<evidence type="ECO:0000256" key="6">
    <source>
        <dbReference type="ARBA" id="ARBA00022989"/>
    </source>
</evidence>
<dbReference type="Gene3D" id="1.20.1510.10">
    <property type="entry name" value="Cation efflux protein transmembrane domain"/>
    <property type="match status" value="1"/>
</dbReference>
<dbReference type="EMBL" id="CP041690">
    <property type="protein sequence ID" value="QEE18803.1"/>
    <property type="molecule type" value="Genomic_DNA"/>
</dbReference>
<evidence type="ECO:0000313" key="12">
    <source>
        <dbReference type="Proteomes" id="UP000321062"/>
    </source>
</evidence>
<dbReference type="KEGG" id="yti:FNA67_00780"/>
<dbReference type="GO" id="GO:0015093">
    <property type="term" value="F:ferrous iron transmembrane transporter activity"/>
    <property type="evidence" value="ECO:0007669"/>
    <property type="project" value="TreeGrafter"/>
</dbReference>
<feature type="domain" description="Cation efflux protein cytoplasmic" evidence="10">
    <location>
        <begin position="214"/>
        <end position="290"/>
    </location>
</feature>
<proteinExistence type="inferred from homology"/>
<dbReference type="PANTHER" id="PTHR43840:SF15">
    <property type="entry name" value="MITOCHONDRIAL METAL TRANSPORTER 1-RELATED"/>
    <property type="match status" value="1"/>
</dbReference>
<gene>
    <name evidence="11" type="ORF">FNA67_00780</name>
</gene>
<keyword evidence="3" id="KW-0813">Transport</keyword>
<dbReference type="GO" id="GO:0005886">
    <property type="term" value="C:plasma membrane"/>
    <property type="evidence" value="ECO:0007669"/>
    <property type="project" value="UniProtKB-SubCell"/>
</dbReference>
<dbReference type="Pfam" id="PF01545">
    <property type="entry name" value="Cation_efflux"/>
    <property type="match status" value="1"/>
</dbReference>
<evidence type="ECO:0000256" key="8">
    <source>
        <dbReference type="ARBA" id="ARBA00068882"/>
    </source>
</evidence>
<dbReference type="PANTHER" id="PTHR43840">
    <property type="entry name" value="MITOCHONDRIAL METAL TRANSPORTER 1-RELATED"/>
    <property type="match status" value="1"/>
</dbReference>
<dbReference type="SUPFAM" id="SSF160240">
    <property type="entry name" value="Cation efflux protein cytoplasmic domain-like"/>
    <property type="match status" value="1"/>
</dbReference>
<dbReference type="InterPro" id="IPR027469">
    <property type="entry name" value="Cation_efflux_TMD_sf"/>
</dbReference>
<comment type="subcellular location">
    <subcellularLocation>
        <location evidence="1">Cell membrane</location>
        <topology evidence="1">Multi-pass membrane protein</topology>
    </subcellularLocation>
</comment>
<dbReference type="RefSeq" id="WP_049708251.1">
    <property type="nucleotide sequence ID" value="NZ_BMFM01000001.1"/>
</dbReference>
<dbReference type="Pfam" id="PF16916">
    <property type="entry name" value="ZT_dimer"/>
    <property type="match status" value="1"/>
</dbReference>
<evidence type="ECO:0000313" key="11">
    <source>
        <dbReference type="EMBL" id="QEE18803.1"/>
    </source>
</evidence>
<evidence type="ECO:0000256" key="5">
    <source>
        <dbReference type="ARBA" id="ARBA00022692"/>
    </source>
</evidence>
<dbReference type="Gene3D" id="3.30.70.1350">
    <property type="entry name" value="Cation efflux protein, cytoplasmic domain"/>
    <property type="match status" value="1"/>
</dbReference>
<dbReference type="GO" id="GO:0015086">
    <property type="term" value="F:cadmium ion transmembrane transporter activity"/>
    <property type="evidence" value="ECO:0007669"/>
    <property type="project" value="TreeGrafter"/>
</dbReference>
<protein>
    <recommendedName>
        <fullName evidence="8">Protein p34</fullName>
    </recommendedName>
</protein>
<dbReference type="InterPro" id="IPR036837">
    <property type="entry name" value="Cation_efflux_CTD_sf"/>
</dbReference>
<reference evidence="11 12" key="1">
    <citation type="journal article" date="2015" name="Int. J. Syst. Evol. Microbiol.">
        <title>Youhaiella tibetensis gen. nov., sp. nov., isolated from subsurface sediment.</title>
        <authorList>
            <person name="Wang Y.X."/>
            <person name="Huang F.Q."/>
            <person name="Nogi Y."/>
            <person name="Pang S.J."/>
            <person name="Wang P.K."/>
            <person name="Lv J."/>
        </authorList>
    </citation>
    <scope>NUCLEOTIDE SEQUENCE [LARGE SCALE GENOMIC DNA]</scope>
    <source>
        <strain evidence="12">fig4</strain>
    </source>
</reference>
<sequence length="301" mass="32358">MARHKHSPVAIQLAMGSLAVGLVVLALKGYAAWVTGSLALFSDALESIVNVVTAIVTLVAVRLAARPADDTLPYGYHKAEYFSAVIIGVFITVAALLIFREAYYGFITPRPFTADPVGLGVSIVATVINGAWAYMLISRGRRERSPALQADGRHLFTDVLSTVGVLVGVLLAIVTGWHQLDAVLAALVGISILWSGWQLLRDSVIGLMDVAVDPKQLLRIKEVISANAEGAIEAHDIRTRRAGSATFIEFHLVVPGSMSVEAAHAICDRIEAKLREEERDAMVTIHVEPEDKAKHSGIVVI</sequence>
<dbReference type="InterPro" id="IPR050291">
    <property type="entry name" value="CDF_Transporter"/>
</dbReference>
<evidence type="ECO:0000256" key="3">
    <source>
        <dbReference type="ARBA" id="ARBA00022448"/>
    </source>
</evidence>
<keyword evidence="6" id="KW-1133">Transmembrane helix</keyword>
<evidence type="ECO:0000259" key="10">
    <source>
        <dbReference type="Pfam" id="PF16916"/>
    </source>
</evidence>
<dbReference type="InterPro" id="IPR002524">
    <property type="entry name" value="Cation_efflux"/>
</dbReference>
<name>A0A5B9DIA8_9HYPH</name>
<dbReference type="Proteomes" id="UP000321062">
    <property type="component" value="Chromosome"/>
</dbReference>
<evidence type="ECO:0000256" key="4">
    <source>
        <dbReference type="ARBA" id="ARBA00022475"/>
    </source>
</evidence>
<dbReference type="SUPFAM" id="SSF161111">
    <property type="entry name" value="Cation efflux protein transmembrane domain-like"/>
    <property type="match status" value="1"/>
</dbReference>
<keyword evidence="5" id="KW-0812">Transmembrane</keyword>
<dbReference type="GO" id="GO:0015341">
    <property type="term" value="F:zinc efflux antiporter activity"/>
    <property type="evidence" value="ECO:0007669"/>
    <property type="project" value="TreeGrafter"/>
</dbReference>
<evidence type="ECO:0000256" key="2">
    <source>
        <dbReference type="ARBA" id="ARBA00008114"/>
    </source>
</evidence>